<dbReference type="RefSeq" id="YP_009666460.1">
    <property type="nucleotide sequence ID" value="NC_043520.1"/>
</dbReference>
<dbReference type="KEGG" id="vg:40526730"/>
<dbReference type="Proteomes" id="UP000297030">
    <property type="component" value="Segment"/>
</dbReference>
<accession>A0A126FCD3</accession>
<name>A0A126FCD3_9ABAC</name>
<protein>
    <submittedName>
        <fullName evidence="1">Conotoxin like protein</fullName>
    </submittedName>
</protein>
<dbReference type="PROSITE" id="PS51257">
    <property type="entry name" value="PROKAR_LIPOPROTEIN"/>
    <property type="match status" value="1"/>
</dbReference>
<dbReference type="EMBL" id="KP763670">
    <property type="protein sequence ID" value="AKN81061.1"/>
    <property type="molecule type" value="Genomic_DNA"/>
</dbReference>
<keyword evidence="2" id="KW-1185">Reference proteome</keyword>
<organism evidence="1 2">
    <name type="scientific">Lonomia obliqua multiple nucleopolyhedrovirus</name>
    <dbReference type="NCBI Taxonomy" id="134394"/>
    <lineage>
        <taxon>Viruses</taxon>
        <taxon>Viruses incertae sedis</taxon>
        <taxon>Naldaviricetes</taxon>
        <taxon>Lefavirales</taxon>
        <taxon>Baculoviridae</taxon>
        <taxon>Alphabaculovirus</taxon>
        <taxon>Alphabaculovirus lonobliquae</taxon>
        <taxon>Lonomia obliqua nucleopolyhedrovirus</taxon>
    </lineage>
</organism>
<gene>
    <name evidence="1" type="primary">ctl-1</name>
</gene>
<sequence>MKLKTILLIISTVALLGVQHAMAACAATGEPCTHDVECCSEACSPVFNYCLPQ</sequence>
<dbReference type="GeneID" id="40526730"/>
<evidence type="ECO:0000313" key="2">
    <source>
        <dbReference type="Proteomes" id="UP000297030"/>
    </source>
</evidence>
<proteinExistence type="predicted"/>
<evidence type="ECO:0000313" key="1">
    <source>
        <dbReference type="EMBL" id="AKN81061.1"/>
    </source>
</evidence>
<reference evidence="1 2" key="1">
    <citation type="submission" date="2015-02" db="EMBL/GenBank/DDBJ databases">
        <title>Complete genome of a baculovirus isolated from a medical interest larvae: lLonomia obliqua (Lepidoptera: Saturniidae).</title>
        <authorList>
            <person name="Clara A.-S.W."/>
            <person name="Daniel A.-A.M.P."/>
            <person name="Miguel A.S."/>
            <person name="Jhon F.E.A."/>
            <person name="Fabricio M.S."/>
            <person name="Jose W.L.C."/>
            <person name="Bergmann R.M."/>
            <person name="Fernando M.L."/>
        </authorList>
    </citation>
    <scope>NUCLEOTIDE SEQUENCE [LARGE SCALE GENOMIC DNA]</scope>
    <source>
        <strain evidence="1">SP/2000</strain>
    </source>
</reference>
<dbReference type="Pfam" id="PF08087">
    <property type="entry name" value="Toxin_18"/>
    <property type="match status" value="1"/>
</dbReference>
<dbReference type="InterPro" id="IPR012623">
    <property type="entry name" value="Toxin_18"/>
</dbReference>